<dbReference type="OrthoDB" id="4427980at2"/>
<dbReference type="PROSITE" id="PS50234">
    <property type="entry name" value="VWFA"/>
    <property type="match status" value="1"/>
</dbReference>
<keyword evidence="4" id="KW-1185">Reference proteome</keyword>
<proteinExistence type="predicted"/>
<dbReference type="EMBL" id="CP011542">
    <property type="protein sequence ID" value="AKK05892.1"/>
    <property type="molecule type" value="Genomic_DNA"/>
</dbReference>
<keyword evidence="1" id="KW-0472">Membrane</keyword>
<feature type="domain" description="VWFA" evidence="2">
    <location>
        <begin position="299"/>
        <end position="483"/>
    </location>
</feature>
<evidence type="ECO:0000313" key="4">
    <source>
        <dbReference type="Proteomes" id="UP000035199"/>
    </source>
</evidence>
<name>A0A0G3H442_9CORY</name>
<dbReference type="KEGG" id="cmv:CMUST_07835"/>
<dbReference type="Proteomes" id="UP000035199">
    <property type="component" value="Chromosome"/>
</dbReference>
<dbReference type="PATRIC" id="fig|571915.4.peg.1670"/>
<feature type="transmembrane region" description="Helical" evidence="1">
    <location>
        <begin position="15"/>
        <end position="35"/>
    </location>
</feature>
<sequence length="483" mass="50177">MGRHSDGQSNYKISGGVYAILACLLIAVIVVSLWFRAIKDDSETIDTAKCMAGNLTLPVAAQSSIQDIAQTLIDDYNAASPIVRDHCVRAMLTPSIAEAGVFISSQSDGAITAELAEHGRSPATLEWPTASTLKVGVASTKQVAADSLVDVSYPVADNSVASALVAAAVNKNAKEKVSEVLEKNKTVTLASAAESGAEIIATNEKAVPTGYSFTDIADLRQPVRVVALNATNSAGEEVIRAGADFGAAATNADAAKSATTVSALAAVEALHAFDASHTAPPQTTESITAQPNNDLTAANTLFLFDTSEQMSYDSGNATTWFQATSNAIAKTAEKIAQKNRSLALWNYSSPLNQGVTRGWRTNIMFSNQATASKIGQTAIAFGTGGVPQTRSATLAAVRYGVEYAKEAHEPVRIVVITTGTADQGDLDALQALMADAQGTNTELSVIHVGSGNVDKELAAIATRSETVSSPADLQATLDKLSGI</sequence>
<dbReference type="InterPro" id="IPR002035">
    <property type="entry name" value="VWF_A"/>
</dbReference>
<protein>
    <recommendedName>
        <fullName evidence="2">VWFA domain-containing protein</fullName>
    </recommendedName>
</protein>
<dbReference type="SUPFAM" id="SSF53300">
    <property type="entry name" value="vWA-like"/>
    <property type="match status" value="1"/>
</dbReference>
<evidence type="ECO:0000313" key="3">
    <source>
        <dbReference type="EMBL" id="AKK05892.1"/>
    </source>
</evidence>
<gene>
    <name evidence="3" type="ORF">CMUST_07835</name>
</gene>
<dbReference type="STRING" id="571915.CMUST_07835"/>
<accession>A0A0G3H442</accession>
<reference evidence="3 4" key="1">
    <citation type="journal article" date="2015" name="Genome Announc.">
        <title>Complete Genome Sequence of the Type Strain Corynebacterium mustelae DSM 45274, Isolated from Various Tissues of a Male Ferret with Lethal Sepsis.</title>
        <authorList>
            <person name="Ruckert C."/>
            <person name="Eimer J."/>
            <person name="Winkler A."/>
            <person name="Tauch A."/>
        </authorList>
    </citation>
    <scope>NUCLEOTIDE SEQUENCE [LARGE SCALE GENOMIC DNA]</scope>
    <source>
        <strain evidence="3 4">DSM 45274</strain>
    </source>
</reference>
<evidence type="ECO:0000259" key="2">
    <source>
        <dbReference type="PROSITE" id="PS50234"/>
    </source>
</evidence>
<dbReference type="RefSeq" id="WP_047262022.1">
    <property type="nucleotide sequence ID" value="NZ_CP011542.1"/>
</dbReference>
<dbReference type="SMART" id="SM00327">
    <property type="entry name" value="VWA"/>
    <property type="match status" value="1"/>
</dbReference>
<keyword evidence="1" id="KW-1133">Transmembrane helix</keyword>
<dbReference type="InterPro" id="IPR036465">
    <property type="entry name" value="vWFA_dom_sf"/>
</dbReference>
<keyword evidence="1" id="KW-0812">Transmembrane</keyword>
<dbReference type="PROSITE" id="PS51257">
    <property type="entry name" value="PROKAR_LIPOPROTEIN"/>
    <property type="match status" value="1"/>
</dbReference>
<evidence type="ECO:0000256" key="1">
    <source>
        <dbReference type="SAM" id="Phobius"/>
    </source>
</evidence>
<dbReference type="Gene3D" id="3.40.50.410">
    <property type="entry name" value="von Willebrand factor, type A domain"/>
    <property type="match status" value="1"/>
</dbReference>
<organism evidence="3 4">
    <name type="scientific">Corynebacterium mustelae</name>
    <dbReference type="NCBI Taxonomy" id="571915"/>
    <lineage>
        <taxon>Bacteria</taxon>
        <taxon>Bacillati</taxon>
        <taxon>Actinomycetota</taxon>
        <taxon>Actinomycetes</taxon>
        <taxon>Mycobacteriales</taxon>
        <taxon>Corynebacteriaceae</taxon>
        <taxon>Corynebacterium</taxon>
    </lineage>
</organism>
<dbReference type="AlphaFoldDB" id="A0A0G3H442"/>
<reference evidence="4" key="2">
    <citation type="submission" date="2015-05" db="EMBL/GenBank/DDBJ databases">
        <title>Complete genome sequence of Corynebacterium mustelae DSM 45274, isolated from various tissues of a male ferret with lethal sepsis.</title>
        <authorList>
            <person name="Ruckert C."/>
            <person name="Albersmeier A."/>
            <person name="Winkler A."/>
            <person name="Tauch A."/>
        </authorList>
    </citation>
    <scope>NUCLEOTIDE SEQUENCE [LARGE SCALE GENOMIC DNA]</scope>
    <source>
        <strain evidence="4">DSM 45274</strain>
    </source>
</reference>